<evidence type="ECO:0000256" key="10">
    <source>
        <dbReference type="ARBA" id="ARBA00022833"/>
    </source>
</evidence>
<evidence type="ECO:0000313" key="15">
    <source>
        <dbReference type="Proteomes" id="UP000604341"/>
    </source>
</evidence>
<dbReference type="PANTHER" id="PTHR11533">
    <property type="entry name" value="PROTEASE M1 ZINC METALLOPROTEASE"/>
    <property type="match status" value="1"/>
</dbReference>
<feature type="domain" description="Aminopeptidase N-like N-terminal" evidence="13">
    <location>
        <begin position="36"/>
        <end position="214"/>
    </location>
</feature>
<comment type="caution">
    <text evidence="14">The sequence shown here is derived from an EMBL/GenBank/DDBJ whole genome shotgun (WGS) entry which is preliminary data.</text>
</comment>
<keyword evidence="15" id="KW-1185">Reference proteome</keyword>
<dbReference type="Proteomes" id="UP000604341">
    <property type="component" value="Unassembled WGS sequence"/>
</dbReference>
<evidence type="ECO:0000256" key="5">
    <source>
        <dbReference type="ARBA" id="ARBA00015611"/>
    </source>
</evidence>
<evidence type="ECO:0000256" key="11">
    <source>
        <dbReference type="ARBA" id="ARBA00023049"/>
    </source>
</evidence>
<gene>
    <name evidence="14" type="ORF">GCM10010844_25860</name>
</gene>
<keyword evidence="9" id="KW-0378">Hydrolase</keyword>
<protein>
    <recommendedName>
        <fullName evidence="5">Aminopeptidase N</fullName>
        <ecNumber evidence="4">3.4.11.2</ecNumber>
    </recommendedName>
</protein>
<dbReference type="InterPro" id="IPR001930">
    <property type="entry name" value="Peptidase_M1"/>
</dbReference>
<dbReference type="EMBL" id="BMPE01000007">
    <property type="protein sequence ID" value="GGL05926.1"/>
    <property type="molecule type" value="Genomic_DNA"/>
</dbReference>
<dbReference type="InterPro" id="IPR014782">
    <property type="entry name" value="Peptidase_M1_dom"/>
</dbReference>
<evidence type="ECO:0000259" key="13">
    <source>
        <dbReference type="Pfam" id="PF17900"/>
    </source>
</evidence>
<comment type="catalytic activity">
    <reaction evidence="1">
        <text>Release of an N-terminal amino acid, Xaa-|-Yaa- from a peptide, amide or arylamide. Xaa is preferably Ala, but may be most amino acids including Pro (slow action). When a terminal hydrophobic residue is followed by a prolyl residue, the two may be released as an intact Xaa-Pro dipeptide.</text>
        <dbReference type="EC" id="3.4.11.2"/>
    </reaction>
</comment>
<dbReference type="Gene3D" id="2.60.40.1730">
    <property type="entry name" value="tricorn interacting facor f3 domain"/>
    <property type="match status" value="1"/>
</dbReference>
<dbReference type="Pfam" id="PF01433">
    <property type="entry name" value="Peptidase_M1"/>
    <property type="match status" value="1"/>
</dbReference>
<dbReference type="InterPro" id="IPR027268">
    <property type="entry name" value="Peptidase_M4/M1_CTD_sf"/>
</dbReference>
<keyword evidence="8" id="KW-0479">Metal-binding</keyword>
<dbReference type="SUPFAM" id="SSF55486">
    <property type="entry name" value="Metalloproteases ('zincins'), catalytic domain"/>
    <property type="match status" value="1"/>
</dbReference>
<evidence type="ECO:0000256" key="9">
    <source>
        <dbReference type="ARBA" id="ARBA00022801"/>
    </source>
</evidence>
<dbReference type="EC" id="3.4.11.2" evidence="4"/>
<evidence type="ECO:0000256" key="4">
    <source>
        <dbReference type="ARBA" id="ARBA00012564"/>
    </source>
</evidence>
<dbReference type="InterPro" id="IPR050344">
    <property type="entry name" value="Peptidase_M1_aminopeptidases"/>
</dbReference>
<evidence type="ECO:0000256" key="8">
    <source>
        <dbReference type="ARBA" id="ARBA00022723"/>
    </source>
</evidence>
<dbReference type="InterPro" id="IPR042097">
    <property type="entry name" value="Aminopeptidase_N-like_N_sf"/>
</dbReference>
<dbReference type="CDD" id="cd09603">
    <property type="entry name" value="M1_APN_like"/>
    <property type="match status" value="1"/>
</dbReference>
<accession>A0ABQ2FKC0</accession>
<name>A0ABQ2FKC0_9DEIO</name>
<proteinExistence type="inferred from homology"/>
<dbReference type="PANTHER" id="PTHR11533:SF174">
    <property type="entry name" value="PUROMYCIN-SENSITIVE AMINOPEPTIDASE-RELATED"/>
    <property type="match status" value="1"/>
</dbReference>
<reference evidence="15" key="1">
    <citation type="journal article" date="2019" name="Int. J. Syst. Evol. Microbiol.">
        <title>The Global Catalogue of Microorganisms (GCM) 10K type strain sequencing project: providing services to taxonomists for standard genome sequencing and annotation.</title>
        <authorList>
            <consortium name="The Broad Institute Genomics Platform"/>
            <consortium name="The Broad Institute Genome Sequencing Center for Infectious Disease"/>
            <person name="Wu L."/>
            <person name="Ma J."/>
        </authorList>
    </citation>
    <scope>NUCLEOTIDE SEQUENCE [LARGE SCALE GENOMIC DNA]</scope>
    <source>
        <strain evidence="15">JCM 19173</strain>
    </source>
</reference>
<comment type="cofactor">
    <cofactor evidence="2">
        <name>Zn(2+)</name>
        <dbReference type="ChEBI" id="CHEBI:29105"/>
    </cofactor>
</comment>
<evidence type="ECO:0000259" key="12">
    <source>
        <dbReference type="Pfam" id="PF01433"/>
    </source>
</evidence>
<comment type="similarity">
    <text evidence="3">Belongs to the peptidase M1 family.</text>
</comment>
<evidence type="ECO:0000256" key="1">
    <source>
        <dbReference type="ARBA" id="ARBA00000098"/>
    </source>
</evidence>
<evidence type="ECO:0000256" key="6">
    <source>
        <dbReference type="ARBA" id="ARBA00022438"/>
    </source>
</evidence>
<evidence type="ECO:0000256" key="7">
    <source>
        <dbReference type="ARBA" id="ARBA00022670"/>
    </source>
</evidence>
<keyword evidence="7" id="KW-0645">Protease</keyword>
<evidence type="ECO:0000313" key="14">
    <source>
        <dbReference type="EMBL" id="GGL05926.1"/>
    </source>
</evidence>
<keyword evidence="10" id="KW-0862">Zinc</keyword>
<keyword evidence="11 14" id="KW-0482">Metalloprotease</keyword>
<dbReference type="SUPFAM" id="SSF63737">
    <property type="entry name" value="Leukotriene A4 hydrolase N-terminal domain"/>
    <property type="match status" value="1"/>
</dbReference>
<evidence type="ECO:0000256" key="2">
    <source>
        <dbReference type="ARBA" id="ARBA00001947"/>
    </source>
</evidence>
<organism evidence="14 15">
    <name type="scientific">Deinococcus radiotolerans</name>
    <dbReference type="NCBI Taxonomy" id="1309407"/>
    <lineage>
        <taxon>Bacteria</taxon>
        <taxon>Thermotogati</taxon>
        <taxon>Deinococcota</taxon>
        <taxon>Deinococci</taxon>
        <taxon>Deinococcales</taxon>
        <taxon>Deinococcaceae</taxon>
        <taxon>Deinococcus</taxon>
    </lineage>
</organism>
<evidence type="ECO:0000256" key="3">
    <source>
        <dbReference type="ARBA" id="ARBA00010136"/>
    </source>
</evidence>
<dbReference type="PRINTS" id="PR00756">
    <property type="entry name" value="ALADIPTASE"/>
</dbReference>
<feature type="domain" description="Peptidase M1 membrane alanine aminopeptidase" evidence="12">
    <location>
        <begin position="294"/>
        <end position="442"/>
    </location>
</feature>
<keyword evidence="6" id="KW-0031">Aminopeptidase</keyword>
<dbReference type="Gene3D" id="1.10.390.10">
    <property type="entry name" value="Neutral Protease Domain 2"/>
    <property type="match status" value="1"/>
</dbReference>
<dbReference type="Pfam" id="PF17900">
    <property type="entry name" value="Peptidase_M1_N"/>
    <property type="match status" value="1"/>
</dbReference>
<dbReference type="GO" id="GO:0008237">
    <property type="term" value="F:metallopeptidase activity"/>
    <property type="evidence" value="ECO:0007669"/>
    <property type="project" value="UniProtKB-KW"/>
</dbReference>
<sequence>MCLLTTGQAVPTPSHTDTLLDSLYPQLGQPGLNVLHYDVRLDIPQPGTPGLRSAVTVLARADTDLTSVQLDYAGPQIRSASWNGAPVPFHRDDSTDKLIIEWPLKRGERATITVTSEGEPAGKPDPTLPMSLGWHSVPATSTQPGANFAFSEPDGTHTFLPCNDHPSDPATFTTHLTVPQGVTAAASGQLQRDQLNPDGTHTVTYALTTPVPTYALSVHVGQLDHVRRPDLTSGSRVIERHDYFPSSVPADIRAPYDRTDQMLRVLTDWFGPYPFQTYGSAVVTSDLPALETATLSTMPVRSSQVRVIVHELAHQWFGNAVPLADWSDTWLNEGFATYAELLWAEAEGEDPTALVSRWRSQLQRGTRPLIATTQAQMFDASAYARGALALHALRTHSGDQAFRAFLHEYTRTRAARPTRTADLFALTRQRLGPDASALLHRWVQDPNLPASP</sequence>
<dbReference type="InterPro" id="IPR045357">
    <property type="entry name" value="Aminopeptidase_N-like_N"/>
</dbReference>